<dbReference type="AlphaFoldDB" id="X0GLK4"/>
<dbReference type="Proteomes" id="UP000030676">
    <property type="component" value="Unassembled WGS sequence"/>
</dbReference>
<name>X0GLK4_FUSOX</name>
<gene>
    <name evidence="2" type="ORF">FOPG_19249</name>
</gene>
<accession>X0GLK4</accession>
<evidence type="ECO:0000256" key="1">
    <source>
        <dbReference type="SAM" id="MobiDB-lite"/>
    </source>
</evidence>
<evidence type="ECO:0000313" key="2">
    <source>
        <dbReference type="EMBL" id="EXL64487.1"/>
    </source>
</evidence>
<dbReference type="EMBL" id="KK034069">
    <property type="protein sequence ID" value="EXL64487.1"/>
    <property type="molecule type" value="Genomic_DNA"/>
</dbReference>
<sequence>MSFSPMLLGTTCWKRPRRLSCVFRFDMRRRSLLIFEISRSLSFSLYKAIRPRASSSQTLVMAPSEAISSSPFPLPPPTTLTSTA</sequence>
<reference evidence="2" key="1">
    <citation type="submission" date="2011-11" db="EMBL/GenBank/DDBJ databases">
        <title>The Genome Sequence of Fusarium oxysporum PHW808.</title>
        <authorList>
            <consortium name="The Broad Institute Genome Sequencing Platform"/>
            <person name="Ma L.-J."/>
            <person name="Gale L.R."/>
            <person name="Schwartz D.C."/>
            <person name="Zhou S."/>
            <person name="Corby-Kistler H."/>
            <person name="Young S.K."/>
            <person name="Zeng Q."/>
            <person name="Gargeya S."/>
            <person name="Fitzgerald M."/>
            <person name="Haas B."/>
            <person name="Abouelleil A."/>
            <person name="Alvarado L."/>
            <person name="Arachchi H.M."/>
            <person name="Berlin A."/>
            <person name="Brown A."/>
            <person name="Chapman S.B."/>
            <person name="Chen Z."/>
            <person name="Dunbar C."/>
            <person name="Freedman E."/>
            <person name="Gearin G."/>
            <person name="Goldberg J."/>
            <person name="Griggs A."/>
            <person name="Gujja S."/>
            <person name="Heiman D."/>
            <person name="Howarth C."/>
            <person name="Larson L."/>
            <person name="Lui A."/>
            <person name="MacDonald P.J.P."/>
            <person name="Montmayeur A."/>
            <person name="Murphy C."/>
            <person name="Neiman D."/>
            <person name="Pearson M."/>
            <person name="Priest M."/>
            <person name="Roberts A."/>
            <person name="Saif S."/>
            <person name="Shea T."/>
            <person name="Shenoy N."/>
            <person name="Sisk P."/>
            <person name="Stolte C."/>
            <person name="Sykes S."/>
            <person name="Wortman J."/>
            <person name="Nusbaum C."/>
            <person name="Birren B."/>
        </authorList>
    </citation>
    <scope>NUCLEOTIDE SEQUENCE [LARGE SCALE GENOMIC DNA]</scope>
    <source>
        <strain evidence="2">54008</strain>
    </source>
</reference>
<protein>
    <submittedName>
        <fullName evidence="2">Uncharacterized protein</fullName>
    </submittedName>
</protein>
<proteinExistence type="predicted"/>
<organism evidence="2">
    <name type="scientific">Fusarium oxysporum f. sp. conglutinans race 2 54008</name>
    <dbReference type="NCBI Taxonomy" id="1089457"/>
    <lineage>
        <taxon>Eukaryota</taxon>
        <taxon>Fungi</taxon>
        <taxon>Dikarya</taxon>
        <taxon>Ascomycota</taxon>
        <taxon>Pezizomycotina</taxon>
        <taxon>Sordariomycetes</taxon>
        <taxon>Hypocreomycetidae</taxon>
        <taxon>Hypocreales</taxon>
        <taxon>Nectriaceae</taxon>
        <taxon>Fusarium</taxon>
        <taxon>Fusarium oxysporum species complex</taxon>
    </lineage>
</organism>
<reference evidence="2" key="2">
    <citation type="submission" date="2014-03" db="EMBL/GenBank/DDBJ databases">
        <title>The Genome Annotation of Fusarium oxysporum PHW808.</title>
        <authorList>
            <consortium name="The Broad Institute Genomics Platform"/>
            <person name="Ma L.-J."/>
            <person name="Corby-Kistler H."/>
            <person name="Broz K."/>
            <person name="Gale L.R."/>
            <person name="Jonkers W."/>
            <person name="O'Donnell K."/>
            <person name="Ploetz R."/>
            <person name="Steinberg C."/>
            <person name="Schwartz D.C."/>
            <person name="VanEtten H."/>
            <person name="Zhou S."/>
            <person name="Young S.K."/>
            <person name="Zeng Q."/>
            <person name="Gargeya S."/>
            <person name="Fitzgerald M."/>
            <person name="Abouelleil A."/>
            <person name="Alvarado L."/>
            <person name="Chapman S.B."/>
            <person name="Gainer-Dewar J."/>
            <person name="Goldberg J."/>
            <person name="Griggs A."/>
            <person name="Gujja S."/>
            <person name="Hansen M."/>
            <person name="Howarth C."/>
            <person name="Imamovic A."/>
            <person name="Ireland A."/>
            <person name="Larimer J."/>
            <person name="McCowan C."/>
            <person name="Murphy C."/>
            <person name="Pearson M."/>
            <person name="Poon T.W."/>
            <person name="Priest M."/>
            <person name="Roberts A."/>
            <person name="Saif S."/>
            <person name="Shea T."/>
            <person name="Sykes S."/>
            <person name="Wortman J."/>
            <person name="Nusbaum C."/>
            <person name="Birren B."/>
        </authorList>
    </citation>
    <scope>NUCLEOTIDE SEQUENCE</scope>
    <source>
        <strain evidence="2">54008</strain>
    </source>
</reference>
<feature type="region of interest" description="Disordered" evidence="1">
    <location>
        <begin position="65"/>
        <end position="84"/>
    </location>
</feature>
<dbReference type="HOGENOM" id="CLU_2527558_0_0_1"/>